<dbReference type="SMART" id="SM00320">
    <property type="entry name" value="WD40"/>
    <property type="match status" value="7"/>
</dbReference>
<dbReference type="InterPro" id="IPR019775">
    <property type="entry name" value="WD40_repeat_CS"/>
</dbReference>
<evidence type="ECO:0000256" key="6">
    <source>
        <dbReference type="ARBA" id="ARBA00040390"/>
    </source>
</evidence>
<dbReference type="Proteomes" id="UP000828390">
    <property type="component" value="Unassembled WGS sequence"/>
</dbReference>
<feature type="repeat" description="WD" evidence="7">
    <location>
        <begin position="140"/>
        <end position="181"/>
    </location>
</feature>
<dbReference type="Pfam" id="PF00400">
    <property type="entry name" value="WD40"/>
    <property type="match status" value="4"/>
</dbReference>
<dbReference type="GO" id="GO:0000387">
    <property type="term" value="P:spliceosomal snRNP assembly"/>
    <property type="evidence" value="ECO:0007669"/>
    <property type="project" value="TreeGrafter"/>
</dbReference>
<evidence type="ECO:0000313" key="8">
    <source>
        <dbReference type="EMBL" id="KAH3726802.1"/>
    </source>
</evidence>
<evidence type="ECO:0000256" key="7">
    <source>
        <dbReference type="PROSITE-ProRule" id="PRU00221"/>
    </source>
</evidence>
<evidence type="ECO:0000256" key="3">
    <source>
        <dbReference type="ARBA" id="ARBA00022737"/>
    </source>
</evidence>
<evidence type="ECO:0000256" key="2">
    <source>
        <dbReference type="ARBA" id="ARBA00022664"/>
    </source>
</evidence>
<dbReference type="InterPro" id="IPR001680">
    <property type="entry name" value="WD40_rpt"/>
</dbReference>
<sequence length="327" mass="36263">MSSLKQTPLTCSGHTRPVVFLSFSDVTPFGYFLISACKDGKPMLRQGDTGDWIGTFEGHKGAVWGAALNRDATKAATGAADFTAKVWCAVNGEELKTFQHKHIVKCVDFSHDGDYLLTGSQEKILRIFDLEKTDAEPRMFSGHTAFIKNALFTHDGRQIVSAADDKTVRIWDVNSCSEVRKLEFPSVPTSLDLSQDGKIIIVTHGNTTAFWDAEKFEKIKEYESPSPINTACLHPDKSIFITGGENFIMYKFNYETGEELEAFKGHFGPIHCVRFSPDGEVYASGSEDGTLRLWQTTVGKTYGLWKCVLPDEILNNNADSTPLKPEA</sequence>
<dbReference type="PANTHER" id="PTHR19877">
    <property type="entry name" value="EUKARYOTIC TRANSLATION INITIATION FACTOR 3 SUBUNIT I"/>
    <property type="match status" value="1"/>
</dbReference>
<keyword evidence="9" id="KW-1185">Reference proteome</keyword>
<dbReference type="PROSITE" id="PS00678">
    <property type="entry name" value="WD_REPEATS_1"/>
    <property type="match status" value="1"/>
</dbReference>
<organism evidence="8 9">
    <name type="scientific">Dreissena polymorpha</name>
    <name type="common">Zebra mussel</name>
    <name type="synonym">Mytilus polymorpha</name>
    <dbReference type="NCBI Taxonomy" id="45954"/>
    <lineage>
        <taxon>Eukaryota</taxon>
        <taxon>Metazoa</taxon>
        <taxon>Spiralia</taxon>
        <taxon>Lophotrochozoa</taxon>
        <taxon>Mollusca</taxon>
        <taxon>Bivalvia</taxon>
        <taxon>Autobranchia</taxon>
        <taxon>Heteroconchia</taxon>
        <taxon>Euheterodonta</taxon>
        <taxon>Imparidentia</taxon>
        <taxon>Neoheterodontei</taxon>
        <taxon>Myida</taxon>
        <taxon>Dreissenoidea</taxon>
        <taxon>Dreissenidae</taxon>
        <taxon>Dreissena</taxon>
    </lineage>
</organism>
<reference evidence="8" key="2">
    <citation type="submission" date="2020-11" db="EMBL/GenBank/DDBJ databases">
        <authorList>
            <person name="McCartney M.A."/>
            <person name="Auch B."/>
            <person name="Kono T."/>
            <person name="Mallez S."/>
            <person name="Becker A."/>
            <person name="Gohl D.M."/>
            <person name="Silverstein K.A.T."/>
            <person name="Koren S."/>
            <person name="Bechman K.B."/>
            <person name="Herman A."/>
            <person name="Abrahante J.E."/>
            <person name="Garbe J."/>
        </authorList>
    </citation>
    <scope>NUCLEOTIDE SEQUENCE</scope>
    <source>
        <strain evidence="8">Duluth1</strain>
        <tissue evidence="8">Whole animal</tissue>
    </source>
</reference>
<dbReference type="PROSITE" id="PS50294">
    <property type="entry name" value="WD_REPEATS_REGION"/>
    <property type="match status" value="2"/>
</dbReference>
<dbReference type="InterPro" id="IPR015943">
    <property type="entry name" value="WD40/YVTN_repeat-like_dom_sf"/>
</dbReference>
<dbReference type="Gene3D" id="2.130.10.10">
    <property type="entry name" value="YVTN repeat-like/Quinoprotein amine dehydrogenase"/>
    <property type="match status" value="3"/>
</dbReference>
<dbReference type="CDD" id="cd00200">
    <property type="entry name" value="WD40"/>
    <property type="match status" value="1"/>
</dbReference>
<accession>A0A9D4CLP5</accession>
<reference evidence="8" key="1">
    <citation type="journal article" date="2019" name="bioRxiv">
        <title>The Genome of the Zebra Mussel, Dreissena polymorpha: A Resource for Invasive Species Research.</title>
        <authorList>
            <person name="McCartney M.A."/>
            <person name="Auch B."/>
            <person name="Kono T."/>
            <person name="Mallez S."/>
            <person name="Zhang Y."/>
            <person name="Obille A."/>
            <person name="Becker A."/>
            <person name="Abrahante J.E."/>
            <person name="Garbe J."/>
            <person name="Badalamenti J.P."/>
            <person name="Herman A."/>
            <person name="Mangelson H."/>
            <person name="Liachko I."/>
            <person name="Sullivan S."/>
            <person name="Sone E.D."/>
            <person name="Koren S."/>
            <person name="Silverstein K.A.T."/>
            <person name="Beckman K.B."/>
            <person name="Gohl D.M."/>
        </authorList>
    </citation>
    <scope>NUCLEOTIDE SEQUENCE</scope>
    <source>
        <strain evidence="8">Duluth1</strain>
        <tissue evidence="8">Whole animal</tissue>
    </source>
</reference>
<evidence type="ECO:0000256" key="5">
    <source>
        <dbReference type="ARBA" id="ARBA00038394"/>
    </source>
</evidence>
<comment type="caution">
    <text evidence="8">The sequence shown here is derived from an EMBL/GenBank/DDBJ whole genome shotgun (WGS) entry which is preliminary data.</text>
</comment>
<keyword evidence="1 7" id="KW-0853">WD repeat</keyword>
<dbReference type="AlphaFoldDB" id="A0A9D4CLP5"/>
<keyword evidence="2" id="KW-0507">mRNA processing</keyword>
<dbReference type="GO" id="GO:0003723">
    <property type="term" value="F:RNA binding"/>
    <property type="evidence" value="ECO:0007669"/>
    <property type="project" value="TreeGrafter"/>
</dbReference>
<dbReference type="OrthoDB" id="200206at2759"/>
<dbReference type="GO" id="GO:0032797">
    <property type="term" value="C:SMN complex"/>
    <property type="evidence" value="ECO:0007669"/>
    <property type="project" value="TreeGrafter"/>
</dbReference>
<keyword evidence="3" id="KW-0677">Repeat</keyword>
<evidence type="ECO:0000313" key="9">
    <source>
        <dbReference type="Proteomes" id="UP000828390"/>
    </source>
</evidence>
<dbReference type="FunFam" id="2.130.10.10:FF:000133">
    <property type="entry name" value="Serine-threonine kinase receptor-associated protein"/>
    <property type="match status" value="1"/>
</dbReference>
<keyword evidence="4" id="KW-0508">mRNA splicing</keyword>
<protein>
    <recommendedName>
        <fullName evidence="6">Serine-threonine kinase receptor-associated protein</fullName>
    </recommendedName>
</protein>
<dbReference type="PROSITE" id="PS50082">
    <property type="entry name" value="WD_REPEATS_2"/>
    <property type="match status" value="4"/>
</dbReference>
<name>A0A9D4CLP5_DREPO</name>
<dbReference type="EMBL" id="JAIWYP010000012">
    <property type="protein sequence ID" value="KAH3726802.1"/>
    <property type="molecule type" value="Genomic_DNA"/>
</dbReference>
<dbReference type="PANTHER" id="PTHR19877:SF13">
    <property type="entry name" value="SERINE-THREONINE KINASE RECEPTOR-ASSOCIATED PROTEIN"/>
    <property type="match status" value="1"/>
</dbReference>
<dbReference type="InterPro" id="IPR020472">
    <property type="entry name" value="WD40_PAC1"/>
</dbReference>
<feature type="repeat" description="WD" evidence="7">
    <location>
        <begin position="97"/>
        <end position="138"/>
    </location>
</feature>
<gene>
    <name evidence="8" type="ORF">DPMN_052672</name>
</gene>
<feature type="repeat" description="WD" evidence="7">
    <location>
        <begin position="263"/>
        <end position="304"/>
    </location>
</feature>
<dbReference type="InterPro" id="IPR036322">
    <property type="entry name" value="WD40_repeat_dom_sf"/>
</dbReference>
<evidence type="ECO:0000256" key="1">
    <source>
        <dbReference type="ARBA" id="ARBA00022574"/>
    </source>
</evidence>
<proteinExistence type="inferred from homology"/>
<comment type="similarity">
    <text evidence="5">Belongs to the WD repeat STRAP family.</text>
</comment>
<dbReference type="SUPFAM" id="SSF50978">
    <property type="entry name" value="WD40 repeat-like"/>
    <property type="match status" value="1"/>
</dbReference>
<evidence type="ECO:0000256" key="4">
    <source>
        <dbReference type="ARBA" id="ARBA00023187"/>
    </source>
</evidence>
<dbReference type="PRINTS" id="PR00320">
    <property type="entry name" value="GPROTEINBRPT"/>
</dbReference>
<feature type="repeat" description="WD" evidence="7">
    <location>
        <begin position="56"/>
        <end position="97"/>
    </location>
</feature>